<dbReference type="GO" id="GO:0006260">
    <property type="term" value="P:DNA replication"/>
    <property type="evidence" value="ECO:0007669"/>
    <property type="project" value="TreeGrafter"/>
</dbReference>
<gene>
    <name evidence="2" type="ORF">NLF92_07130</name>
</gene>
<dbReference type="Pfam" id="PF01695">
    <property type="entry name" value="IstB_IS21"/>
    <property type="match status" value="1"/>
</dbReference>
<dbReference type="PANTHER" id="PTHR30050">
    <property type="entry name" value="CHROMOSOMAL REPLICATION INITIATOR PROTEIN DNAA"/>
    <property type="match status" value="1"/>
</dbReference>
<dbReference type="Proteomes" id="UP001165413">
    <property type="component" value="Unassembled WGS sequence"/>
</dbReference>
<accession>A0AA41X1M1</accession>
<proteinExistence type="predicted"/>
<keyword evidence="2" id="KW-0067">ATP-binding</keyword>
<dbReference type="InterPro" id="IPR002611">
    <property type="entry name" value="IstB_ATP-bd"/>
</dbReference>
<dbReference type="InterPro" id="IPR027417">
    <property type="entry name" value="P-loop_NTPase"/>
</dbReference>
<evidence type="ECO:0000313" key="2">
    <source>
        <dbReference type="EMBL" id="MCP3428716.1"/>
    </source>
</evidence>
<dbReference type="EMBL" id="JANATA010000010">
    <property type="protein sequence ID" value="MCP3428716.1"/>
    <property type="molecule type" value="Genomic_DNA"/>
</dbReference>
<dbReference type="PANTHER" id="PTHR30050:SF4">
    <property type="entry name" value="ATP-BINDING PROTEIN RV3427C IN INSERTION SEQUENCE-RELATED"/>
    <property type="match status" value="1"/>
</dbReference>
<reference evidence="2" key="1">
    <citation type="submission" date="2022-07" db="EMBL/GenBank/DDBJ databases">
        <title>Characterization of the Novel Bacterium Alteromonas immobilis LMIT006 and Alteromonas gregis LMIT007.</title>
        <authorList>
            <person name="Lin X."/>
        </authorList>
    </citation>
    <scope>NUCLEOTIDE SEQUENCE</scope>
    <source>
        <strain evidence="2">LMIT007</strain>
    </source>
</reference>
<protein>
    <submittedName>
        <fullName evidence="2">ATP-binding protein</fullName>
    </submittedName>
</protein>
<dbReference type="AlphaFoldDB" id="A0AA41X1M1"/>
<dbReference type="RefSeq" id="WP_254100256.1">
    <property type="nucleotide sequence ID" value="NZ_JANATA010000010.1"/>
</dbReference>
<evidence type="ECO:0000313" key="3">
    <source>
        <dbReference type="Proteomes" id="UP001165413"/>
    </source>
</evidence>
<evidence type="ECO:0000259" key="1">
    <source>
        <dbReference type="Pfam" id="PF01695"/>
    </source>
</evidence>
<dbReference type="Gene3D" id="3.40.50.300">
    <property type="entry name" value="P-loop containing nucleotide triphosphate hydrolases"/>
    <property type="match status" value="1"/>
</dbReference>
<sequence length="274" mass="31266">MDNIADKIQRLAKTLGKSAPSDPEYINYQELRKGYEKKANADIQKIQKDTKRARVLTIQGQADLNPKWRFDNLIADSDDVNEALDVANSFIGAHNDPAWRNSSSHMMIFYGDYGRGKSHIAGAIAHELIEQYEITVLYRQLSTLLDMRLFSYDFSATDGASEQYRKIQNELLNVDLLVLDEVCVNETMLKKNAQSWLGNILRQRLVNHKNCILITNHDLASLETAVGRYCFESIKEYDSYRVRFSGPSRREVIVPEAVSSTPIKQQGYTPNQVK</sequence>
<name>A0AA41X1M1_9ALTE</name>
<comment type="caution">
    <text evidence="2">The sequence shown here is derived from an EMBL/GenBank/DDBJ whole genome shotgun (WGS) entry which is preliminary data.</text>
</comment>
<feature type="domain" description="IstB-like ATP-binding" evidence="1">
    <location>
        <begin position="106"/>
        <end position="223"/>
    </location>
</feature>
<organism evidence="2 3">
    <name type="scientific">Opacimonas viscosa</name>
    <dbReference type="NCBI Taxonomy" id="2961944"/>
    <lineage>
        <taxon>Bacteria</taxon>
        <taxon>Pseudomonadati</taxon>
        <taxon>Pseudomonadota</taxon>
        <taxon>Gammaproteobacteria</taxon>
        <taxon>Alteromonadales</taxon>
        <taxon>Alteromonadaceae</taxon>
        <taxon>Opacimonas</taxon>
    </lineage>
</organism>
<keyword evidence="2" id="KW-0547">Nucleotide-binding</keyword>
<dbReference type="GO" id="GO:0005524">
    <property type="term" value="F:ATP binding"/>
    <property type="evidence" value="ECO:0007669"/>
    <property type="project" value="UniProtKB-KW"/>
</dbReference>
<keyword evidence="3" id="KW-1185">Reference proteome</keyword>
<dbReference type="SUPFAM" id="SSF52540">
    <property type="entry name" value="P-loop containing nucleoside triphosphate hydrolases"/>
    <property type="match status" value="1"/>
</dbReference>